<dbReference type="InterPro" id="IPR050556">
    <property type="entry name" value="Type_II_TA_system_RNase"/>
</dbReference>
<organism evidence="9 10">
    <name type="scientific">Mucilaginibacter angelicae</name>
    <dbReference type="NCBI Taxonomy" id="869718"/>
    <lineage>
        <taxon>Bacteria</taxon>
        <taxon>Pseudomonadati</taxon>
        <taxon>Bacteroidota</taxon>
        <taxon>Sphingobacteriia</taxon>
        <taxon>Sphingobacteriales</taxon>
        <taxon>Sphingobacteriaceae</taxon>
        <taxon>Mucilaginibacter</taxon>
    </lineage>
</organism>
<dbReference type="Pfam" id="PF01850">
    <property type="entry name" value="PIN"/>
    <property type="match status" value="1"/>
</dbReference>
<gene>
    <name evidence="9" type="ORF">ACFFGT_20175</name>
</gene>
<keyword evidence="2" id="KW-1277">Toxin-antitoxin system</keyword>
<evidence type="ECO:0000256" key="1">
    <source>
        <dbReference type="ARBA" id="ARBA00001946"/>
    </source>
</evidence>
<evidence type="ECO:0000256" key="3">
    <source>
        <dbReference type="ARBA" id="ARBA00022722"/>
    </source>
</evidence>
<evidence type="ECO:0000259" key="8">
    <source>
        <dbReference type="Pfam" id="PF01850"/>
    </source>
</evidence>
<evidence type="ECO:0000256" key="6">
    <source>
        <dbReference type="ARBA" id="ARBA00022842"/>
    </source>
</evidence>
<reference evidence="9 10" key="1">
    <citation type="submission" date="2024-09" db="EMBL/GenBank/DDBJ databases">
        <authorList>
            <person name="Sun Q."/>
            <person name="Mori K."/>
        </authorList>
    </citation>
    <scope>NUCLEOTIDE SEQUENCE [LARGE SCALE GENOMIC DNA]</scope>
    <source>
        <strain evidence="9 10">NCAIM B.02415</strain>
    </source>
</reference>
<dbReference type="PANTHER" id="PTHR33653:SF1">
    <property type="entry name" value="RIBONUCLEASE VAPC2"/>
    <property type="match status" value="1"/>
</dbReference>
<dbReference type="InterPro" id="IPR002716">
    <property type="entry name" value="PIN_dom"/>
</dbReference>
<dbReference type="InterPro" id="IPR029060">
    <property type="entry name" value="PIN-like_dom_sf"/>
</dbReference>
<dbReference type="EMBL" id="JBHLTS010000062">
    <property type="protein sequence ID" value="MFC0516535.1"/>
    <property type="molecule type" value="Genomic_DNA"/>
</dbReference>
<sequence length="129" mass="14910">MAYLTGGNAYLIDSNILIYSYQNEYSYLRELITGDLANLSEISRVEVLGYHRLKNDEEQYFNDVFSFVPVIFPSREIFELAVQVRKRYHLKLGDSIIAATALANDLTLYTRNISDFDKIEDLQCVDPLK</sequence>
<evidence type="ECO:0000313" key="9">
    <source>
        <dbReference type="EMBL" id="MFC0516535.1"/>
    </source>
</evidence>
<proteinExistence type="inferred from homology"/>
<keyword evidence="3" id="KW-0540">Nuclease</keyword>
<dbReference type="Proteomes" id="UP001589828">
    <property type="component" value="Unassembled WGS sequence"/>
</dbReference>
<feature type="domain" description="PIN" evidence="8">
    <location>
        <begin position="10"/>
        <end position="119"/>
    </location>
</feature>
<comment type="cofactor">
    <cofactor evidence="1">
        <name>Mg(2+)</name>
        <dbReference type="ChEBI" id="CHEBI:18420"/>
    </cofactor>
</comment>
<evidence type="ECO:0000256" key="5">
    <source>
        <dbReference type="ARBA" id="ARBA00022801"/>
    </source>
</evidence>
<keyword evidence="5" id="KW-0378">Hydrolase</keyword>
<comment type="caution">
    <text evidence="9">The sequence shown here is derived from an EMBL/GenBank/DDBJ whole genome shotgun (WGS) entry which is preliminary data.</text>
</comment>
<evidence type="ECO:0000256" key="7">
    <source>
        <dbReference type="ARBA" id="ARBA00038093"/>
    </source>
</evidence>
<accession>A0ABV6LAM0</accession>
<dbReference type="SUPFAM" id="SSF88723">
    <property type="entry name" value="PIN domain-like"/>
    <property type="match status" value="1"/>
</dbReference>
<evidence type="ECO:0000256" key="4">
    <source>
        <dbReference type="ARBA" id="ARBA00022723"/>
    </source>
</evidence>
<keyword evidence="4" id="KW-0479">Metal-binding</keyword>
<dbReference type="Gene3D" id="3.40.50.1010">
    <property type="entry name" value="5'-nuclease"/>
    <property type="match status" value="1"/>
</dbReference>
<protein>
    <submittedName>
        <fullName evidence="9">Type II toxin-antitoxin system VapC family toxin</fullName>
    </submittedName>
</protein>
<name>A0ABV6LAM0_9SPHI</name>
<dbReference type="RefSeq" id="WP_377024315.1">
    <property type="nucleotide sequence ID" value="NZ_JBHLTS010000062.1"/>
</dbReference>
<keyword evidence="6" id="KW-0460">Magnesium</keyword>
<dbReference type="PANTHER" id="PTHR33653">
    <property type="entry name" value="RIBONUCLEASE VAPC2"/>
    <property type="match status" value="1"/>
</dbReference>
<evidence type="ECO:0000313" key="10">
    <source>
        <dbReference type="Proteomes" id="UP001589828"/>
    </source>
</evidence>
<dbReference type="CDD" id="cd18738">
    <property type="entry name" value="PIN_VapC4-5_FitB-like"/>
    <property type="match status" value="1"/>
</dbReference>
<comment type="similarity">
    <text evidence="7">Belongs to the PINc/VapC protein family.</text>
</comment>
<evidence type="ECO:0000256" key="2">
    <source>
        <dbReference type="ARBA" id="ARBA00022649"/>
    </source>
</evidence>
<keyword evidence="10" id="KW-1185">Reference proteome</keyword>